<dbReference type="Proteomes" id="UP000003835">
    <property type="component" value="Unassembled WGS sequence"/>
</dbReference>
<feature type="domain" description="TNase-like" evidence="1">
    <location>
        <begin position="34"/>
        <end position="172"/>
    </location>
</feature>
<dbReference type="Gene3D" id="2.40.50.90">
    <property type="match status" value="1"/>
</dbReference>
<dbReference type="InterPro" id="IPR035437">
    <property type="entry name" value="SNase_OB-fold_sf"/>
</dbReference>
<dbReference type="InterPro" id="IPR016071">
    <property type="entry name" value="Staphylococal_nuclease_OB-fold"/>
</dbReference>
<dbReference type="eggNOG" id="COG1525">
    <property type="taxonomic scope" value="Bacteria"/>
</dbReference>
<name>B4VUH6_9CYAN</name>
<accession>B4VUH6</accession>
<protein>
    <submittedName>
        <fullName evidence="2">Staphylococcal nuclease family protein, putative</fullName>
    </submittedName>
</protein>
<dbReference type="SUPFAM" id="SSF50199">
    <property type="entry name" value="Staphylococcal nuclease"/>
    <property type="match status" value="1"/>
</dbReference>
<dbReference type="AlphaFoldDB" id="B4VUH6"/>
<keyword evidence="3" id="KW-1185">Reference proteome</keyword>
<dbReference type="PROSITE" id="PS50830">
    <property type="entry name" value="TNASE_3"/>
    <property type="match status" value="1"/>
</dbReference>
<dbReference type="Pfam" id="PF00565">
    <property type="entry name" value="SNase"/>
    <property type="match status" value="1"/>
</dbReference>
<dbReference type="RefSeq" id="WP_006102330.1">
    <property type="nucleotide sequence ID" value="NZ_DS989853.1"/>
</dbReference>
<proteinExistence type="predicted"/>
<evidence type="ECO:0000313" key="3">
    <source>
        <dbReference type="Proteomes" id="UP000003835"/>
    </source>
</evidence>
<reference evidence="2 3" key="1">
    <citation type="submission" date="2008-07" db="EMBL/GenBank/DDBJ databases">
        <authorList>
            <person name="Tandeau de Marsac N."/>
            <person name="Ferriera S."/>
            <person name="Johnson J."/>
            <person name="Kravitz S."/>
            <person name="Beeson K."/>
            <person name="Sutton G."/>
            <person name="Rogers Y.-H."/>
            <person name="Friedman R."/>
            <person name="Frazier M."/>
            <person name="Venter J.C."/>
        </authorList>
    </citation>
    <scope>NUCLEOTIDE SEQUENCE [LARGE SCALE GENOMIC DNA]</scope>
    <source>
        <strain evidence="2 3">PCC 7420</strain>
    </source>
</reference>
<sequence length="188" mass="21315">MNSNTAYPNRLIALLISCSFLLLLGGCQSKQVTPGIPVQVQQVVSGQTIEVLDTTQQPALIVRVRLIGIEAPDLRQQPWGTAAKTRIEQLIGETRGQQMVLQSVFLEPDVQTKDSFGRWLAYVWHDGVMLNEQLIKEGYVLATPRSPNNKYNERLIRAQEYARIMGYGIWSPEQPLRLTPAEFRRRNP</sequence>
<dbReference type="EMBL" id="DS989853">
    <property type="protein sequence ID" value="EDX74484.1"/>
    <property type="molecule type" value="Genomic_DNA"/>
</dbReference>
<evidence type="ECO:0000259" key="1">
    <source>
        <dbReference type="PROSITE" id="PS50830"/>
    </source>
</evidence>
<gene>
    <name evidence="2" type="ORF">MC7420_4008</name>
</gene>
<dbReference type="SMART" id="SM00318">
    <property type="entry name" value="SNc"/>
    <property type="match status" value="1"/>
</dbReference>
<dbReference type="STRING" id="118168.MC7420_4008"/>
<evidence type="ECO:0000313" key="2">
    <source>
        <dbReference type="EMBL" id="EDX74484.1"/>
    </source>
</evidence>
<dbReference type="HOGENOM" id="CLU_046484_5_1_3"/>
<organism evidence="2 3">
    <name type="scientific">Coleofasciculus chthonoplastes PCC 7420</name>
    <dbReference type="NCBI Taxonomy" id="118168"/>
    <lineage>
        <taxon>Bacteria</taxon>
        <taxon>Bacillati</taxon>
        <taxon>Cyanobacteriota</taxon>
        <taxon>Cyanophyceae</taxon>
        <taxon>Coleofasciculales</taxon>
        <taxon>Coleofasciculaceae</taxon>
        <taxon>Coleofasciculus</taxon>
    </lineage>
</organism>